<dbReference type="Pfam" id="PF17257">
    <property type="entry name" value="DUF5323"/>
    <property type="match status" value="1"/>
</dbReference>
<feature type="region of interest" description="Disordered" evidence="1">
    <location>
        <begin position="34"/>
        <end position="79"/>
    </location>
</feature>
<feature type="signal peptide" evidence="2">
    <location>
        <begin position="1"/>
        <end position="18"/>
    </location>
</feature>
<comment type="caution">
    <text evidence="3">The sequence shown here is derived from an EMBL/GenBank/DDBJ whole genome shotgun (WGS) entry which is preliminary data.</text>
</comment>
<dbReference type="InterPro" id="IPR020526">
    <property type="entry name" value="Ribosomal_cL38"/>
</dbReference>
<feature type="chain" id="PRO_5044760858" evidence="2">
    <location>
        <begin position="19"/>
        <end position="79"/>
    </location>
</feature>
<dbReference type="EMBL" id="JALLAZ020001567">
    <property type="protein sequence ID" value="KAL3772831.1"/>
    <property type="molecule type" value="Genomic_DNA"/>
</dbReference>
<organism evidence="3 4">
    <name type="scientific">Stephanodiscus triporus</name>
    <dbReference type="NCBI Taxonomy" id="2934178"/>
    <lineage>
        <taxon>Eukaryota</taxon>
        <taxon>Sar</taxon>
        <taxon>Stramenopiles</taxon>
        <taxon>Ochrophyta</taxon>
        <taxon>Bacillariophyta</taxon>
        <taxon>Coscinodiscophyceae</taxon>
        <taxon>Thalassiosirophycidae</taxon>
        <taxon>Stephanodiscales</taxon>
        <taxon>Stephanodiscaceae</taxon>
        <taxon>Stephanodiscus</taxon>
    </lineage>
</organism>
<evidence type="ECO:0000256" key="2">
    <source>
        <dbReference type="SAM" id="SignalP"/>
    </source>
</evidence>
<proteinExistence type="predicted"/>
<evidence type="ECO:0000313" key="4">
    <source>
        <dbReference type="Proteomes" id="UP001530315"/>
    </source>
</evidence>
<dbReference type="Proteomes" id="UP001530315">
    <property type="component" value="Unassembled WGS sequence"/>
</dbReference>
<evidence type="ECO:0000313" key="3">
    <source>
        <dbReference type="EMBL" id="KAL3772831.1"/>
    </source>
</evidence>
<name>A0ABD3NA00_9STRA</name>
<accession>A0ABD3NA00</accession>
<dbReference type="AlphaFoldDB" id="A0ABD3NA00"/>
<keyword evidence="4" id="KW-1185">Reference proteome</keyword>
<reference evidence="3 4" key="1">
    <citation type="submission" date="2024-10" db="EMBL/GenBank/DDBJ databases">
        <title>Updated reference genomes for cyclostephanoid diatoms.</title>
        <authorList>
            <person name="Roberts W.R."/>
            <person name="Alverson A.J."/>
        </authorList>
    </citation>
    <scope>NUCLEOTIDE SEQUENCE [LARGE SCALE GENOMIC DNA]</scope>
    <source>
        <strain evidence="3 4">AJA276-08</strain>
    </source>
</reference>
<evidence type="ECO:0000256" key="1">
    <source>
        <dbReference type="SAM" id="MobiDB-lite"/>
    </source>
</evidence>
<keyword evidence="2" id="KW-0732">Signal</keyword>
<gene>
    <name evidence="3" type="ORF">ACHAW5_009508</name>
</gene>
<protein>
    <submittedName>
        <fullName evidence="3">Uncharacterized protein</fullName>
    </submittedName>
</protein>
<sequence>MKYISIASLLVLATSASAFIPSVVPLRTSVSLDAKHANDKAAKKANANRPRKSRPSDINRKPTNYPTFVKPPEYTISDN</sequence>